<dbReference type="EMBL" id="GABC01007666">
    <property type="protein sequence ID" value="JAA03672.1"/>
    <property type="molecule type" value="mRNA"/>
</dbReference>
<organism evidence="1">
    <name type="scientific">Pan troglodytes</name>
    <name type="common">Chimpanzee</name>
    <dbReference type="NCBI Taxonomy" id="9598"/>
    <lineage>
        <taxon>Eukaryota</taxon>
        <taxon>Metazoa</taxon>
        <taxon>Chordata</taxon>
        <taxon>Craniata</taxon>
        <taxon>Vertebrata</taxon>
        <taxon>Euteleostomi</taxon>
        <taxon>Mammalia</taxon>
        <taxon>Eutheria</taxon>
        <taxon>Euarchontoglires</taxon>
        <taxon>Primates</taxon>
        <taxon>Haplorrhini</taxon>
        <taxon>Catarrhini</taxon>
        <taxon>Hominidae</taxon>
        <taxon>Pan</taxon>
    </lineage>
</organism>
<protein>
    <submittedName>
        <fullName evidence="1">Solute carrier family 1 (Glial high affinity glutamate transporter), member 3</fullName>
    </submittedName>
</protein>
<dbReference type="AlphaFoldDB" id="K7BAK9"/>
<evidence type="ECO:0000313" key="1">
    <source>
        <dbReference type="EMBL" id="JAA03672.1"/>
    </source>
</evidence>
<reference evidence="1" key="1">
    <citation type="submission" date="2012-10" db="EMBL/GenBank/DDBJ databases">
        <title>De novo assembly of the reference chimpanzee transcriptome from NextGen mRNA sequences.</title>
        <authorList>
            <person name="Maudhoo M.D."/>
            <person name="Meehan D.T."/>
            <person name="Norgren R.B.Jr."/>
        </authorList>
    </citation>
    <scope>NUCLEOTIDE SEQUENCE</scope>
    <source>
        <tissue evidence="1">Adipose stromal</tissue>
    </source>
</reference>
<gene>
    <name evidence="1" type="primary">SLC1A3</name>
</gene>
<accession>K7BAK9</accession>
<sequence>MEKSPRWGAGWRDSSRESVNAHFWPRRKCRTLQRRMLKVTCFGMLLCCSQSPLSLWVSHLIKNKKNLYLVSLGHLAARGILSDELVVGIKMIA</sequence>
<proteinExistence type="evidence at transcript level"/>
<name>K7BAK9_PANTR</name>